<protein>
    <submittedName>
        <fullName evidence="1">DUF4364 family protein</fullName>
    </submittedName>
</protein>
<dbReference type="AlphaFoldDB" id="A0A845QTR2"/>
<proteinExistence type="predicted"/>
<dbReference type="Proteomes" id="UP000467132">
    <property type="component" value="Unassembled WGS sequence"/>
</dbReference>
<gene>
    <name evidence="1" type="ORF">D3Z33_00965</name>
</gene>
<dbReference type="InterPro" id="IPR025374">
    <property type="entry name" value="DUF4364"/>
</dbReference>
<name>A0A845QTR2_9CLOT</name>
<dbReference type="Pfam" id="PF14277">
    <property type="entry name" value="DUF4364"/>
    <property type="match status" value="1"/>
</dbReference>
<evidence type="ECO:0000313" key="2">
    <source>
        <dbReference type="Proteomes" id="UP000467132"/>
    </source>
</evidence>
<dbReference type="InterPro" id="IPR036390">
    <property type="entry name" value="WH_DNA-bd_sf"/>
</dbReference>
<dbReference type="Gene3D" id="1.10.10.10">
    <property type="entry name" value="Winged helix-like DNA-binding domain superfamily/Winged helix DNA-binding domain"/>
    <property type="match status" value="1"/>
</dbReference>
<dbReference type="RefSeq" id="WP_160195932.1">
    <property type="nucleotide sequence ID" value="NZ_QXXA01000001.1"/>
</dbReference>
<accession>A0A845QTR2</accession>
<keyword evidence="2" id="KW-1185">Reference proteome</keyword>
<dbReference type="InterPro" id="IPR036388">
    <property type="entry name" value="WH-like_DNA-bd_sf"/>
</dbReference>
<organism evidence="1 2">
    <name type="scientific">Senegalia massiliensis</name>
    <dbReference type="NCBI Taxonomy" id="1720316"/>
    <lineage>
        <taxon>Bacteria</taxon>
        <taxon>Bacillati</taxon>
        <taxon>Bacillota</taxon>
        <taxon>Clostridia</taxon>
        <taxon>Eubacteriales</taxon>
        <taxon>Clostridiaceae</taxon>
        <taxon>Senegalia</taxon>
    </lineage>
</organism>
<evidence type="ECO:0000313" key="1">
    <source>
        <dbReference type="EMBL" id="NBI05424.1"/>
    </source>
</evidence>
<comment type="caution">
    <text evidence="1">The sequence shown here is derived from an EMBL/GenBank/DDBJ whole genome shotgun (WGS) entry which is preliminary data.</text>
</comment>
<dbReference type="SUPFAM" id="SSF46785">
    <property type="entry name" value="Winged helix' DNA-binding domain"/>
    <property type="match status" value="1"/>
</dbReference>
<dbReference type="OrthoDB" id="9783597at2"/>
<reference evidence="1 2" key="1">
    <citation type="submission" date="2018-08" db="EMBL/GenBank/DDBJ databases">
        <title>Murine metabolic-syndrome-specific gut microbial biobank.</title>
        <authorList>
            <person name="Liu C."/>
        </authorList>
    </citation>
    <scope>NUCLEOTIDE SEQUENCE [LARGE SCALE GENOMIC DNA]</scope>
    <source>
        <strain evidence="1 2">583</strain>
    </source>
</reference>
<sequence>MFIENSDELAQNKLILLYIFNKIDYPTTNSEITQFVLENNQMNYFLVQQYLSELVASNFITIKTKDGNEYYNITEEGKKVLELFYERIATETKDLVDRKCSIKNEEKVKEKQIIGNYYKKNDTEYIVNLKVVENDNTLFTLSLNVVSNEQAKMICKNWKQNPQVIYKKFIDILATKMD</sequence>
<dbReference type="EMBL" id="QXXA01000001">
    <property type="protein sequence ID" value="NBI05424.1"/>
    <property type="molecule type" value="Genomic_DNA"/>
</dbReference>